<dbReference type="GO" id="GO:0009264">
    <property type="term" value="P:deoxyribonucleotide catabolic process"/>
    <property type="evidence" value="ECO:0007669"/>
    <property type="project" value="InterPro"/>
</dbReference>
<accession>A0A9P7A8X7</accession>
<dbReference type="EMBL" id="JABBWD010000001">
    <property type="protein sequence ID" value="KAG1783611.1"/>
    <property type="molecule type" value="Genomic_DNA"/>
</dbReference>
<proteinExistence type="predicted"/>
<dbReference type="OrthoDB" id="10248475at2759"/>
<feature type="active site" description="Proton donor" evidence="1">
    <location>
        <position position="47"/>
    </location>
</feature>
<dbReference type="Pfam" id="PF06941">
    <property type="entry name" value="NT5C"/>
    <property type="match status" value="1"/>
</dbReference>
<gene>
    <name evidence="2" type="ORF">EV702DRAFT_6920</name>
</gene>
<name>A0A9P7A8X7_9AGAM</name>
<feature type="active site" description="Nucleophile" evidence="1">
    <location>
        <position position="45"/>
    </location>
</feature>
<dbReference type="AlphaFoldDB" id="A0A9P7A8X7"/>
<dbReference type="SUPFAM" id="SSF56784">
    <property type="entry name" value="HAD-like"/>
    <property type="match status" value="1"/>
</dbReference>
<dbReference type="PANTHER" id="PTHR35134:SF2">
    <property type="entry name" value="NUCLEOTIDASE YQFW-RELATED"/>
    <property type="match status" value="1"/>
</dbReference>
<organism evidence="2 3">
    <name type="scientific">Suillus placidus</name>
    <dbReference type="NCBI Taxonomy" id="48579"/>
    <lineage>
        <taxon>Eukaryota</taxon>
        <taxon>Fungi</taxon>
        <taxon>Dikarya</taxon>
        <taxon>Basidiomycota</taxon>
        <taxon>Agaricomycotina</taxon>
        <taxon>Agaricomycetes</taxon>
        <taxon>Agaricomycetidae</taxon>
        <taxon>Boletales</taxon>
        <taxon>Suillineae</taxon>
        <taxon>Suillaceae</taxon>
        <taxon>Suillus</taxon>
    </lineage>
</organism>
<comment type="caution">
    <text evidence="2">The sequence shown here is derived from an EMBL/GenBank/DDBJ whole genome shotgun (WGS) entry which is preliminary data.</text>
</comment>
<keyword evidence="3" id="KW-1185">Reference proteome</keyword>
<evidence type="ECO:0000313" key="2">
    <source>
        <dbReference type="EMBL" id="KAG1783611.1"/>
    </source>
</evidence>
<dbReference type="Proteomes" id="UP000714275">
    <property type="component" value="Unassembled WGS sequence"/>
</dbReference>
<dbReference type="InterPro" id="IPR010708">
    <property type="entry name" value="5'(3')-deoxyribonucleotidase"/>
</dbReference>
<dbReference type="InterPro" id="IPR036412">
    <property type="entry name" value="HAD-like_sf"/>
</dbReference>
<dbReference type="Gene3D" id="3.40.50.1000">
    <property type="entry name" value="HAD superfamily/HAD-like"/>
    <property type="match status" value="1"/>
</dbReference>
<dbReference type="InterPro" id="IPR023214">
    <property type="entry name" value="HAD_sf"/>
</dbReference>
<protein>
    <submittedName>
        <fullName evidence="2">Uncharacterized protein</fullName>
    </submittedName>
</protein>
<dbReference type="GO" id="GO:0008253">
    <property type="term" value="F:5'-nucleotidase activity"/>
    <property type="evidence" value="ECO:0007669"/>
    <property type="project" value="InterPro"/>
</dbReference>
<evidence type="ECO:0000256" key="1">
    <source>
        <dbReference type="PIRSR" id="PIRSR610708-1"/>
    </source>
</evidence>
<dbReference type="PANTHER" id="PTHR35134">
    <property type="entry name" value="NUCLEOTIDASE YQFW-RELATED"/>
    <property type="match status" value="1"/>
</dbReference>
<evidence type="ECO:0000313" key="3">
    <source>
        <dbReference type="Proteomes" id="UP000714275"/>
    </source>
</evidence>
<sequence>MSVNDTYRASSPEHEPELTAEATAEQIADLKESIPPSSAPVIAIDLDDVLSSTNAVVAQWHNETYGTQMTTDNFYYYFYWKNPFWGTPYTTRTKVKAFYASGQIAQAQPVRGAREGVEALCALGYRLIIVTARGKDSHADSWAWVERWFPGCFHSMICTGQFANVGKHVTDGVDALTSARKDHEVATQLSKAEVCIDIGAKLLIDDSMENALACAYHIPLDGVTKPPPVLLFGSYEWNKRLSLASDECNDMVYEVRLQREGGKFLEEDVKRGGEVLEQANTHLSVRRAGDWSEVVRYVTELKGGGL</sequence>
<reference evidence="2" key="1">
    <citation type="journal article" date="2020" name="New Phytol.">
        <title>Comparative genomics reveals dynamic genome evolution in host specialist ectomycorrhizal fungi.</title>
        <authorList>
            <person name="Lofgren L.A."/>
            <person name="Nguyen N.H."/>
            <person name="Vilgalys R."/>
            <person name="Ruytinx J."/>
            <person name="Liao H.L."/>
            <person name="Branco S."/>
            <person name="Kuo A."/>
            <person name="LaButti K."/>
            <person name="Lipzen A."/>
            <person name="Andreopoulos W."/>
            <person name="Pangilinan J."/>
            <person name="Riley R."/>
            <person name="Hundley H."/>
            <person name="Na H."/>
            <person name="Barry K."/>
            <person name="Grigoriev I.V."/>
            <person name="Stajich J.E."/>
            <person name="Kennedy P.G."/>
        </authorList>
    </citation>
    <scope>NUCLEOTIDE SEQUENCE</scope>
    <source>
        <strain evidence="2">DOB743</strain>
    </source>
</reference>
<dbReference type="InterPro" id="IPR052419">
    <property type="entry name" value="5_3-deoxyribonucleotidase-like"/>
</dbReference>